<evidence type="ECO:0000313" key="2">
    <source>
        <dbReference type="EMBL" id="PIV38746.1"/>
    </source>
</evidence>
<protein>
    <recommendedName>
        <fullName evidence="4">PilN domain-containing protein</fullName>
    </recommendedName>
</protein>
<keyword evidence="1" id="KW-1133">Transmembrane helix</keyword>
<reference evidence="3" key="1">
    <citation type="submission" date="2017-09" db="EMBL/GenBank/DDBJ databases">
        <title>Depth-based differentiation of microbial function through sediment-hosted aquifers and enrichment of novel symbionts in the deep terrestrial subsurface.</title>
        <authorList>
            <person name="Probst A.J."/>
            <person name="Ladd B."/>
            <person name="Jarett J.K."/>
            <person name="Geller-Mcgrath D.E."/>
            <person name="Sieber C.M.K."/>
            <person name="Emerson J.B."/>
            <person name="Anantharaman K."/>
            <person name="Thomas B.C."/>
            <person name="Malmstrom R."/>
            <person name="Stieglmeier M."/>
            <person name="Klingl A."/>
            <person name="Woyke T."/>
            <person name="Ryan C.M."/>
            <person name="Banfield J.F."/>
        </authorList>
    </citation>
    <scope>NUCLEOTIDE SEQUENCE [LARGE SCALE GENOMIC DNA]</scope>
</reference>
<comment type="caution">
    <text evidence="2">The sequence shown here is derived from an EMBL/GenBank/DDBJ whole genome shotgun (WGS) entry which is preliminary data.</text>
</comment>
<dbReference type="Pfam" id="PF05137">
    <property type="entry name" value="PilN"/>
    <property type="match status" value="1"/>
</dbReference>
<proteinExistence type="predicted"/>
<organism evidence="2 3">
    <name type="scientific">Candidatus Portnoybacteria bacterium CG02_land_8_20_14_3_00_45_8</name>
    <dbReference type="NCBI Taxonomy" id="1974807"/>
    <lineage>
        <taxon>Bacteria</taxon>
        <taxon>Candidatus Portnoyibacteriota</taxon>
    </lineage>
</organism>
<dbReference type="PANTHER" id="PTHR40278:SF1">
    <property type="entry name" value="DNA UTILIZATION PROTEIN HOFN"/>
    <property type="match status" value="1"/>
</dbReference>
<dbReference type="InterPro" id="IPR007813">
    <property type="entry name" value="PilN"/>
</dbReference>
<dbReference type="PANTHER" id="PTHR40278">
    <property type="entry name" value="DNA UTILIZATION PROTEIN HOFN"/>
    <property type="match status" value="1"/>
</dbReference>
<gene>
    <name evidence="2" type="ORF">COS30_00440</name>
</gene>
<dbReference type="InterPro" id="IPR052534">
    <property type="entry name" value="Extracell_DNA_Util/SecSys_Comp"/>
</dbReference>
<name>A0A2M7D6U5_9BACT</name>
<dbReference type="Proteomes" id="UP000229247">
    <property type="component" value="Unassembled WGS sequence"/>
</dbReference>
<sequence length="183" mass="20354">MIKLNLLPPEEKKILALEKARRWVMFYGSALIGLTLVLAVLLSAIWLYVHTQLKTADTNLVTAQASVRGQDLKNQQNLITQLNNKLAKINALQKKRKYFSPLLASLAELVPGGVHLEGLSLSDQGTAVLSGFAQKREQFLIFKQTLESSPLFTDVASPLTNLTSQTDLTFSLQFKFNPETLNK</sequence>
<feature type="transmembrane region" description="Helical" evidence="1">
    <location>
        <begin position="23"/>
        <end position="49"/>
    </location>
</feature>
<evidence type="ECO:0000313" key="3">
    <source>
        <dbReference type="Proteomes" id="UP000229247"/>
    </source>
</evidence>
<evidence type="ECO:0008006" key="4">
    <source>
        <dbReference type="Google" id="ProtNLM"/>
    </source>
</evidence>
<evidence type="ECO:0000256" key="1">
    <source>
        <dbReference type="SAM" id="Phobius"/>
    </source>
</evidence>
<keyword evidence="1" id="KW-0472">Membrane</keyword>
<keyword evidence="1" id="KW-0812">Transmembrane</keyword>
<dbReference type="EMBL" id="PEUE01000010">
    <property type="protein sequence ID" value="PIV38746.1"/>
    <property type="molecule type" value="Genomic_DNA"/>
</dbReference>
<dbReference type="AlphaFoldDB" id="A0A2M7D6U5"/>
<accession>A0A2M7D6U5</accession>